<proteinExistence type="inferred from homology"/>
<dbReference type="InterPro" id="IPR020846">
    <property type="entry name" value="MFS_dom"/>
</dbReference>
<feature type="transmembrane region" description="Helical" evidence="8">
    <location>
        <begin position="211"/>
        <end position="236"/>
    </location>
</feature>
<evidence type="ECO:0000256" key="3">
    <source>
        <dbReference type="ARBA" id="ARBA00022448"/>
    </source>
</evidence>
<feature type="transmembrane region" description="Helical" evidence="8">
    <location>
        <begin position="281"/>
        <end position="299"/>
    </location>
</feature>
<reference evidence="10 11" key="1">
    <citation type="submission" date="2019-03" db="EMBL/GenBank/DDBJ databases">
        <title>Nitrincola sp. nov. isolated from an Indian soda lake.</title>
        <authorList>
            <person name="Joshi A."/>
            <person name="Thite S.V."/>
            <person name="Joseph N."/>
            <person name="Dhotre D."/>
            <person name="Moorthy M."/>
            <person name="Shouche Y.S."/>
        </authorList>
    </citation>
    <scope>NUCLEOTIDE SEQUENCE [LARGE SCALE GENOMIC DNA]</scope>
    <source>
        <strain evidence="10 11">MEB193</strain>
    </source>
</reference>
<dbReference type="SUPFAM" id="SSF103473">
    <property type="entry name" value="MFS general substrate transporter"/>
    <property type="match status" value="1"/>
</dbReference>
<comment type="caution">
    <text evidence="10">The sequence shown here is derived from an EMBL/GenBank/DDBJ whole genome shotgun (WGS) entry which is preliminary data.</text>
</comment>
<feature type="transmembrane region" description="Helical" evidence="8">
    <location>
        <begin position="368"/>
        <end position="387"/>
    </location>
</feature>
<comment type="similarity">
    <text evidence="2 8">Belongs to the major facilitator superfamily. Bcr/CmlA family.</text>
</comment>
<dbReference type="AlphaFoldDB" id="A0A5A9W3P3"/>
<dbReference type="Pfam" id="PF07690">
    <property type="entry name" value="MFS_1"/>
    <property type="match status" value="1"/>
</dbReference>
<feature type="transmembrane region" description="Helical" evidence="8">
    <location>
        <begin position="338"/>
        <end position="362"/>
    </location>
</feature>
<dbReference type="EMBL" id="SMRS01000007">
    <property type="protein sequence ID" value="KAA0874171.1"/>
    <property type="molecule type" value="Genomic_DNA"/>
</dbReference>
<dbReference type="InterPro" id="IPR036259">
    <property type="entry name" value="MFS_trans_sf"/>
</dbReference>
<evidence type="ECO:0000256" key="4">
    <source>
        <dbReference type="ARBA" id="ARBA00022475"/>
    </source>
</evidence>
<feature type="transmembrane region" description="Helical" evidence="8">
    <location>
        <begin position="134"/>
        <end position="159"/>
    </location>
</feature>
<dbReference type="Proteomes" id="UP000325302">
    <property type="component" value="Unassembled WGS sequence"/>
</dbReference>
<dbReference type="RefSeq" id="WP_149391403.1">
    <property type="nucleotide sequence ID" value="NZ_SMRS01000007.1"/>
</dbReference>
<dbReference type="PANTHER" id="PTHR23502">
    <property type="entry name" value="MAJOR FACILITATOR SUPERFAMILY"/>
    <property type="match status" value="1"/>
</dbReference>
<dbReference type="CDD" id="cd17320">
    <property type="entry name" value="MFS_MdfA_MDR_like"/>
    <property type="match status" value="1"/>
</dbReference>
<keyword evidence="5 8" id="KW-0812">Transmembrane</keyword>
<accession>A0A5A9W3P3</accession>
<keyword evidence="11" id="KW-1185">Reference proteome</keyword>
<feature type="domain" description="Major facilitator superfamily (MFS) profile" evidence="9">
    <location>
        <begin position="10"/>
        <end position="390"/>
    </location>
</feature>
<dbReference type="GO" id="GO:0005886">
    <property type="term" value="C:plasma membrane"/>
    <property type="evidence" value="ECO:0007669"/>
    <property type="project" value="UniProtKB-SubCell"/>
</dbReference>
<evidence type="ECO:0000256" key="1">
    <source>
        <dbReference type="ARBA" id="ARBA00004651"/>
    </source>
</evidence>
<dbReference type="NCBIfam" id="TIGR00710">
    <property type="entry name" value="efflux_Bcr_CflA"/>
    <property type="match status" value="1"/>
</dbReference>
<evidence type="ECO:0000259" key="9">
    <source>
        <dbReference type="PROSITE" id="PS50850"/>
    </source>
</evidence>
<feature type="transmembrane region" description="Helical" evidence="8">
    <location>
        <begin position="48"/>
        <end position="68"/>
    </location>
</feature>
<evidence type="ECO:0000256" key="2">
    <source>
        <dbReference type="ARBA" id="ARBA00006236"/>
    </source>
</evidence>
<keyword evidence="8" id="KW-0997">Cell inner membrane</keyword>
<keyword evidence="6 8" id="KW-1133">Transmembrane helix</keyword>
<feature type="transmembrane region" description="Helical" evidence="8">
    <location>
        <begin position="305"/>
        <end position="326"/>
    </location>
</feature>
<evidence type="ECO:0000256" key="5">
    <source>
        <dbReference type="ARBA" id="ARBA00022692"/>
    </source>
</evidence>
<keyword evidence="4" id="KW-1003">Cell membrane</keyword>
<dbReference type="PROSITE" id="PS00216">
    <property type="entry name" value="SUGAR_TRANSPORT_1"/>
    <property type="match status" value="1"/>
</dbReference>
<evidence type="ECO:0000313" key="11">
    <source>
        <dbReference type="Proteomes" id="UP000325302"/>
    </source>
</evidence>
<feature type="transmembrane region" description="Helical" evidence="8">
    <location>
        <begin position="242"/>
        <end position="261"/>
    </location>
</feature>
<feature type="transmembrane region" description="Helical" evidence="8">
    <location>
        <begin position="75"/>
        <end position="93"/>
    </location>
</feature>
<keyword evidence="3 8" id="KW-0813">Transport</keyword>
<dbReference type="Gene3D" id="1.20.1720.10">
    <property type="entry name" value="Multidrug resistance protein D"/>
    <property type="match status" value="1"/>
</dbReference>
<evidence type="ECO:0000256" key="7">
    <source>
        <dbReference type="ARBA" id="ARBA00023136"/>
    </source>
</evidence>
<dbReference type="InterPro" id="IPR011701">
    <property type="entry name" value="MFS"/>
</dbReference>
<comment type="subcellular location">
    <subcellularLocation>
        <location evidence="8">Cell inner membrane</location>
        <topology evidence="8">Multi-pass membrane protein</topology>
    </subcellularLocation>
    <subcellularLocation>
        <location evidence="1">Cell membrane</location>
        <topology evidence="1">Multi-pass membrane protein</topology>
    </subcellularLocation>
</comment>
<gene>
    <name evidence="10" type="ORF">E1H14_10375</name>
</gene>
<sequence length="393" mass="41927">MNPSTAIPGLIWMLAALTALAPLAIDAYLPAIPSMARSLNVSISEVELTLSLFLAGFGLGQLFGGPLSDHFGRRFAILSGLALFTLGTLAVLLSPSIEFIWAARFLQAFGGGISVVNSAAIVRDLYQGRESAQALSRIAAIMMAAPLLAPVLGSALLWISGWQGIFITLFIYALLLALTLWRFLPETRRASQQSRQSPLQRYFSILKHRRAMGFVCSVAFSYAGMFAFITGSAGVYMEHFGISPQLFPVLFGANVVTLLLCNQINIRLLHRYAPRLLLARAQWLQAALASVLTLGLLALDLPLLGVLPLIMLFIGLQGFIMSNGMAGTTEFFPHSAASATAFVGALGFSLGALSGTLVGLLGESSPLAMAWVMLGCVGCGLTLRLILHARQAI</sequence>
<feature type="transmembrane region" description="Helical" evidence="8">
    <location>
        <begin position="99"/>
        <end position="122"/>
    </location>
</feature>
<dbReference type="InterPro" id="IPR004812">
    <property type="entry name" value="Efflux_drug-R_Bcr/CmlA"/>
</dbReference>
<evidence type="ECO:0000256" key="6">
    <source>
        <dbReference type="ARBA" id="ARBA00022989"/>
    </source>
</evidence>
<dbReference type="PANTHER" id="PTHR23502:SF132">
    <property type="entry name" value="POLYAMINE TRANSPORTER 2-RELATED"/>
    <property type="match status" value="1"/>
</dbReference>
<evidence type="ECO:0000313" key="10">
    <source>
        <dbReference type="EMBL" id="KAA0874171.1"/>
    </source>
</evidence>
<name>A0A5A9W3P3_9GAMM</name>
<keyword evidence="7 8" id="KW-0472">Membrane</keyword>
<dbReference type="InterPro" id="IPR005829">
    <property type="entry name" value="Sugar_transporter_CS"/>
</dbReference>
<dbReference type="GO" id="GO:0042910">
    <property type="term" value="F:xenobiotic transmembrane transporter activity"/>
    <property type="evidence" value="ECO:0007669"/>
    <property type="project" value="InterPro"/>
</dbReference>
<evidence type="ECO:0000256" key="8">
    <source>
        <dbReference type="RuleBase" id="RU365088"/>
    </source>
</evidence>
<comment type="caution">
    <text evidence="8">Lacks conserved residue(s) required for the propagation of feature annotation.</text>
</comment>
<protein>
    <recommendedName>
        <fullName evidence="8">Bcr/CflA family efflux transporter</fullName>
    </recommendedName>
</protein>
<dbReference type="PROSITE" id="PS50850">
    <property type="entry name" value="MFS"/>
    <property type="match status" value="1"/>
</dbReference>
<dbReference type="GO" id="GO:1990961">
    <property type="term" value="P:xenobiotic detoxification by transmembrane export across the plasma membrane"/>
    <property type="evidence" value="ECO:0007669"/>
    <property type="project" value="InterPro"/>
</dbReference>
<dbReference type="OrthoDB" id="9814303at2"/>
<organism evidence="10 11">
    <name type="scientific">Nitrincola tapanii</name>
    <dbReference type="NCBI Taxonomy" id="1708751"/>
    <lineage>
        <taxon>Bacteria</taxon>
        <taxon>Pseudomonadati</taxon>
        <taxon>Pseudomonadota</taxon>
        <taxon>Gammaproteobacteria</taxon>
        <taxon>Oceanospirillales</taxon>
        <taxon>Oceanospirillaceae</taxon>
        <taxon>Nitrincola</taxon>
    </lineage>
</organism>
<feature type="transmembrane region" description="Helical" evidence="8">
    <location>
        <begin position="165"/>
        <end position="184"/>
    </location>
</feature>